<dbReference type="InParanoid" id="G8YBL0"/>
<dbReference type="HOGENOM" id="CLU_365629_0_0_1"/>
<dbReference type="EMBL" id="FO082050">
    <property type="protein sequence ID" value="CCE82341.1"/>
    <property type="molecule type" value="Genomic_DNA"/>
</dbReference>
<dbReference type="OMA" id="LINWTFY"/>
<sequence>MESDFLEEFVFNSSDSTNEECNIANSEQILDLIVHLENGLERRIKGSFVHSAFSDTVIPSVNILRLLFSLSSRPDHSISKQTNRNDIEDSSFSYEEPLNTIGKLLDGPSLKRRSFKLLEDYVHTLSNYTSSIGYSSRNQELYAAFRDLLNDLVVNVNKEHQIIGNTAATTLSSSTSLEPVNSIASDTDIPSDNSIISDSSDDSQILLSAQHEQANAEEDFDADIIQQRDSGFATSKLPRRTYKFAKQTMLFGEPLLLNNLNPSFNKSYSIWNLIQWSFFCANSSTEEQRISFHPYSPGAHVIYRTYHSIIDLICQVVMYDFRIRLKTESGADNFLNNIILRSSASSPRVLNPNKKKRIQDLVIETVLSKLVSQLHRSPNQWYDRAVEFIFSGLLDRSTKTNAAKPCFASDYSLLRRQHLFQSRNYYLDHIFSNDNIHSMSLRFKLSFMVFCISSVLDTSNQSKVLGLYESDEQSFLSYLSDTLLKIKAEYFEEFFRQSFVDHFGNLITSQDILLMMYELSKYIIFKITHLRNILNFSFIELEPKNSESNYTSLLEYLTFLNQDVVYLSFFDRTFETKVQFQDEWTRLETVLIFLLDLHLYLAEIHILSSAERGDILNIERLVEKADNLKSKLLTQLIDLHDDVGNDRTQAFKSYDSFGRKSSQNLEQCSPKFRHACQLRYLLHMIHC</sequence>
<evidence type="ECO:0000313" key="1">
    <source>
        <dbReference type="EMBL" id="CCE82341.1"/>
    </source>
</evidence>
<organism evidence="1 2">
    <name type="scientific">Pichia sorbitophila (strain ATCC MYA-4447 / BCRC 22081 / CBS 7064 / NBRC 10061 / NRRL Y-12695)</name>
    <name type="common">Hybrid yeast</name>
    <dbReference type="NCBI Taxonomy" id="559304"/>
    <lineage>
        <taxon>Eukaryota</taxon>
        <taxon>Fungi</taxon>
        <taxon>Dikarya</taxon>
        <taxon>Ascomycota</taxon>
        <taxon>Saccharomycotina</taxon>
        <taxon>Pichiomycetes</taxon>
        <taxon>Debaryomycetaceae</taxon>
        <taxon>Millerozyma</taxon>
    </lineage>
</organism>
<keyword evidence="2" id="KW-1185">Reference proteome</keyword>
<protein>
    <submittedName>
        <fullName evidence="1">Piso0_002062 protein</fullName>
    </submittedName>
</protein>
<reference evidence="1 2" key="1">
    <citation type="journal article" date="2012" name="G3 (Bethesda)">
        <title>Pichia sorbitophila, an interspecies yeast hybrid reveals early steps of genome resolution following polyploidization.</title>
        <authorList>
            <person name="Leh Louis V."/>
            <person name="Despons L."/>
            <person name="Friedrich A."/>
            <person name="Martin T."/>
            <person name="Durrens P."/>
            <person name="Casaregola S."/>
            <person name="Neuveglise C."/>
            <person name="Fairhead C."/>
            <person name="Marck C."/>
            <person name="Cruz J.A."/>
            <person name="Straub M.L."/>
            <person name="Kugler V."/>
            <person name="Sacerdot C."/>
            <person name="Uzunov Z."/>
            <person name="Thierry A."/>
            <person name="Weiss S."/>
            <person name="Bleykasten C."/>
            <person name="De Montigny J."/>
            <person name="Jacques N."/>
            <person name="Jung P."/>
            <person name="Lemaire M."/>
            <person name="Mallet S."/>
            <person name="Morel G."/>
            <person name="Richard G.F."/>
            <person name="Sarkar A."/>
            <person name="Savel G."/>
            <person name="Schacherer J."/>
            <person name="Seret M.L."/>
            <person name="Talla E."/>
            <person name="Samson G."/>
            <person name="Jubin C."/>
            <person name="Poulain J."/>
            <person name="Vacherie B."/>
            <person name="Barbe V."/>
            <person name="Pelletier E."/>
            <person name="Sherman D.J."/>
            <person name="Westhof E."/>
            <person name="Weissenbach J."/>
            <person name="Baret P.V."/>
            <person name="Wincker P."/>
            <person name="Gaillardin C."/>
            <person name="Dujon B."/>
            <person name="Souciet J.L."/>
        </authorList>
    </citation>
    <scope>NUCLEOTIDE SEQUENCE [LARGE SCALE GENOMIC DNA]</scope>
    <source>
        <strain evidence="2">ATCC MYA-4447 / BCRC 22081 / CBS 7064 / NBRC 10061 / NRRL Y-12695</strain>
    </source>
</reference>
<dbReference type="OrthoDB" id="4084947at2759"/>
<gene>
    <name evidence="1" type="primary">Piso0_002062</name>
    <name evidence="1" type="ORF">GNLVRS01_PISO0J03837g</name>
</gene>
<evidence type="ECO:0000313" key="2">
    <source>
        <dbReference type="Proteomes" id="UP000005222"/>
    </source>
</evidence>
<dbReference type="eggNOG" id="ENOG502RPYN">
    <property type="taxonomic scope" value="Eukaryota"/>
</dbReference>
<name>G8YBL0_PICSO</name>
<dbReference type="Proteomes" id="UP000005222">
    <property type="component" value="Chromosome J"/>
</dbReference>
<dbReference type="AlphaFoldDB" id="G8YBL0"/>
<proteinExistence type="predicted"/>
<accession>G8YBL0</accession>